<accession>A0ABX1K0N5</accession>
<evidence type="ECO:0000256" key="4">
    <source>
        <dbReference type="ARBA" id="ARBA00004659"/>
    </source>
</evidence>
<dbReference type="PANTHER" id="PTHR32315:SF3">
    <property type="entry name" value="ADENINE PHOSPHORIBOSYLTRANSFERASE"/>
    <property type="match status" value="1"/>
</dbReference>
<gene>
    <name evidence="11" type="primary">apt</name>
    <name evidence="13" type="ORF">HGA02_11030</name>
</gene>
<evidence type="ECO:0000256" key="7">
    <source>
        <dbReference type="ARBA" id="ARBA00022490"/>
    </source>
</evidence>
<dbReference type="InterPro" id="IPR050054">
    <property type="entry name" value="UPRTase/APRTase"/>
</dbReference>
<organism evidence="13 14">
    <name type="scientific">Cellulomonas septica</name>
    <dbReference type="NCBI Taxonomy" id="285080"/>
    <lineage>
        <taxon>Bacteria</taxon>
        <taxon>Bacillati</taxon>
        <taxon>Actinomycetota</taxon>
        <taxon>Actinomycetes</taxon>
        <taxon>Micrococcales</taxon>
        <taxon>Cellulomonadaceae</taxon>
        <taxon>Cellulomonas</taxon>
    </lineage>
</organism>
<evidence type="ECO:0000256" key="9">
    <source>
        <dbReference type="ARBA" id="ARBA00022679"/>
    </source>
</evidence>
<protein>
    <recommendedName>
        <fullName evidence="6 11">Adenine phosphoribosyltransferase</fullName>
        <shortName evidence="11">APRT</shortName>
        <ecNumber evidence="6 11">2.4.2.7</ecNumber>
    </recommendedName>
</protein>
<evidence type="ECO:0000313" key="14">
    <source>
        <dbReference type="Proteomes" id="UP000777774"/>
    </source>
</evidence>
<dbReference type="CDD" id="cd06223">
    <property type="entry name" value="PRTases_typeI"/>
    <property type="match status" value="1"/>
</dbReference>
<proteinExistence type="inferred from homology"/>
<comment type="subcellular location">
    <subcellularLocation>
        <location evidence="3 11">Cytoplasm</location>
    </subcellularLocation>
</comment>
<name>A0ABX1K0N5_9CELL</name>
<dbReference type="RefSeq" id="WP_168679048.1">
    <property type="nucleotide sequence ID" value="NZ_JAAXOY010000260.1"/>
</dbReference>
<evidence type="ECO:0000256" key="8">
    <source>
        <dbReference type="ARBA" id="ARBA00022676"/>
    </source>
</evidence>
<evidence type="ECO:0000256" key="2">
    <source>
        <dbReference type="ARBA" id="ARBA00003968"/>
    </source>
</evidence>
<evidence type="ECO:0000256" key="10">
    <source>
        <dbReference type="ARBA" id="ARBA00022726"/>
    </source>
</evidence>
<evidence type="ECO:0000256" key="6">
    <source>
        <dbReference type="ARBA" id="ARBA00011893"/>
    </source>
</evidence>
<dbReference type="InterPro" id="IPR005764">
    <property type="entry name" value="Ade_phspho_trans"/>
</dbReference>
<dbReference type="GO" id="GO:0003999">
    <property type="term" value="F:adenine phosphoribosyltransferase activity"/>
    <property type="evidence" value="ECO:0007669"/>
    <property type="project" value="UniProtKB-EC"/>
</dbReference>
<dbReference type="Proteomes" id="UP000777774">
    <property type="component" value="Unassembled WGS sequence"/>
</dbReference>
<dbReference type="NCBIfam" id="NF002636">
    <property type="entry name" value="PRK02304.1-5"/>
    <property type="match status" value="1"/>
</dbReference>
<comment type="subunit">
    <text evidence="11">Homodimer.</text>
</comment>
<dbReference type="HAMAP" id="MF_00004">
    <property type="entry name" value="Aden_phosphoribosyltr"/>
    <property type="match status" value="1"/>
</dbReference>
<dbReference type="EMBL" id="JAAXOY010000260">
    <property type="protein sequence ID" value="NKY40044.1"/>
    <property type="molecule type" value="Genomic_DNA"/>
</dbReference>
<dbReference type="InterPro" id="IPR029057">
    <property type="entry name" value="PRTase-like"/>
</dbReference>
<reference evidence="13 14" key="1">
    <citation type="submission" date="2020-04" db="EMBL/GenBank/DDBJ databases">
        <title>MicrobeNet Type strains.</title>
        <authorList>
            <person name="Nicholson A.C."/>
        </authorList>
    </citation>
    <scope>NUCLEOTIDE SEQUENCE [LARGE SCALE GENOMIC DNA]</scope>
    <source>
        <strain evidence="13 14">ATCC BAA-787</strain>
    </source>
</reference>
<evidence type="ECO:0000256" key="3">
    <source>
        <dbReference type="ARBA" id="ARBA00004496"/>
    </source>
</evidence>
<comment type="caution">
    <text evidence="13">The sequence shown here is derived from an EMBL/GenBank/DDBJ whole genome shotgun (WGS) entry which is preliminary data.</text>
</comment>
<keyword evidence="9 11" id="KW-0808">Transferase</keyword>
<evidence type="ECO:0000256" key="11">
    <source>
        <dbReference type="HAMAP-Rule" id="MF_00004"/>
    </source>
</evidence>
<feature type="domain" description="Phosphoribosyltransferase" evidence="12">
    <location>
        <begin position="52"/>
        <end position="170"/>
    </location>
</feature>
<comment type="similarity">
    <text evidence="5 11">Belongs to the purine/pyrimidine phosphoribosyltransferase family.</text>
</comment>
<evidence type="ECO:0000256" key="5">
    <source>
        <dbReference type="ARBA" id="ARBA00008391"/>
    </source>
</evidence>
<evidence type="ECO:0000259" key="12">
    <source>
        <dbReference type="Pfam" id="PF00156"/>
    </source>
</evidence>
<dbReference type="NCBIfam" id="NF002634">
    <property type="entry name" value="PRK02304.1-3"/>
    <property type="match status" value="1"/>
</dbReference>
<keyword evidence="14" id="KW-1185">Reference proteome</keyword>
<comment type="function">
    <text evidence="2 11">Catalyzes a salvage reaction resulting in the formation of AMP, that is energically less costly than de novo synthesis.</text>
</comment>
<dbReference type="PANTHER" id="PTHR32315">
    <property type="entry name" value="ADENINE PHOSPHORIBOSYLTRANSFERASE"/>
    <property type="match status" value="1"/>
</dbReference>
<dbReference type="EC" id="2.4.2.7" evidence="6 11"/>
<comment type="catalytic activity">
    <reaction evidence="1 11">
        <text>AMP + diphosphate = 5-phospho-alpha-D-ribose 1-diphosphate + adenine</text>
        <dbReference type="Rhea" id="RHEA:16609"/>
        <dbReference type="ChEBI" id="CHEBI:16708"/>
        <dbReference type="ChEBI" id="CHEBI:33019"/>
        <dbReference type="ChEBI" id="CHEBI:58017"/>
        <dbReference type="ChEBI" id="CHEBI:456215"/>
        <dbReference type="EC" id="2.4.2.7"/>
    </reaction>
</comment>
<dbReference type="SUPFAM" id="SSF53271">
    <property type="entry name" value="PRTase-like"/>
    <property type="match status" value="1"/>
</dbReference>
<keyword evidence="8 11" id="KW-0328">Glycosyltransferase</keyword>
<dbReference type="InterPro" id="IPR000836">
    <property type="entry name" value="PRTase_dom"/>
</dbReference>
<dbReference type="Pfam" id="PF00156">
    <property type="entry name" value="Pribosyltran"/>
    <property type="match status" value="1"/>
</dbReference>
<evidence type="ECO:0000313" key="13">
    <source>
        <dbReference type="EMBL" id="NKY40044.1"/>
    </source>
</evidence>
<keyword evidence="10 11" id="KW-0660">Purine salvage</keyword>
<comment type="pathway">
    <text evidence="4 11">Purine metabolism; AMP biosynthesis via salvage pathway; AMP from adenine: step 1/1.</text>
</comment>
<keyword evidence="7 11" id="KW-0963">Cytoplasm</keyword>
<dbReference type="Gene3D" id="3.40.50.2020">
    <property type="match status" value="1"/>
</dbReference>
<sequence length="193" mass="19528">MTSIDGSTAGALSGAPAGRAELLARVDELVRRVPDYPKPGVLFRDITPLLADGPAFAGIVDAIAADAPEGIDLVAGMEARGFLLAAPVATALGAGVLPVRKAGKLPGPTAVEHYELEYGHASVEIHPFTVPEGARVLVIDDVLATGGTAAATVALLQRCGADVVGLSFLVELLGLDGRARLGGLPVDALVQVP</sequence>
<evidence type="ECO:0000256" key="1">
    <source>
        <dbReference type="ARBA" id="ARBA00000868"/>
    </source>
</evidence>